<keyword evidence="2" id="KW-1003">Cell membrane</keyword>
<evidence type="ECO:0000256" key="1">
    <source>
        <dbReference type="ARBA" id="ARBA00004651"/>
    </source>
</evidence>
<comment type="subcellular location">
    <subcellularLocation>
        <location evidence="1">Cell membrane</location>
        <topology evidence="1">Multi-pass membrane protein</topology>
    </subcellularLocation>
</comment>
<evidence type="ECO:0000256" key="8">
    <source>
        <dbReference type="SAM" id="MobiDB-lite"/>
    </source>
</evidence>
<protein>
    <submittedName>
        <fullName evidence="10">Glycosyltransferase 87 family protein</fullName>
    </submittedName>
</protein>
<keyword evidence="3" id="KW-0808">Transferase</keyword>
<evidence type="ECO:0000256" key="9">
    <source>
        <dbReference type="SAM" id="Phobius"/>
    </source>
</evidence>
<feature type="compositionally biased region" description="Basic and acidic residues" evidence="8">
    <location>
        <begin position="423"/>
        <end position="433"/>
    </location>
</feature>
<evidence type="ECO:0000256" key="5">
    <source>
        <dbReference type="ARBA" id="ARBA00022989"/>
    </source>
</evidence>
<feature type="transmembrane region" description="Helical" evidence="9">
    <location>
        <begin position="136"/>
        <end position="154"/>
    </location>
</feature>
<feature type="transmembrane region" description="Helical" evidence="9">
    <location>
        <begin position="21"/>
        <end position="49"/>
    </location>
</feature>
<evidence type="ECO:0000313" key="11">
    <source>
        <dbReference type="Proteomes" id="UP001595765"/>
    </source>
</evidence>
<proteinExistence type="inferred from homology"/>
<comment type="similarity">
    <text evidence="7">Belongs to the glycosyltransferase 87 family.</text>
</comment>
<dbReference type="RefSeq" id="WP_386426410.1">
    <property type="nucleotide sequence ID" value="NZ_JBHSBB010000005.1"/>
</dbReference>
<evidence type="ECO:0000256" key="4">
    <source>
        <dbReference type="ARBA" id="ARBA00022692"/>
    </source>
</evidence>
<dbReference type="InterPro" id="IPR018584">
    <property type="entry name" value="GT87"/>
</dbReference>
<feature type="compositionally biased region" description="Low complexity" evidence="8">
    <location>
        <begin position="413"/>
        <end position="422"/>
    </location>
</feature>
<evidence type="ECO:0000256" key="6">
    <source>
        <dbReference type="ARBA" id="ARBA00023136"/>
    </source>
</evidence>
<dbReference type="EMBL" id="JBHSBB010000005">
    <property type="protein sequence ID" value="MFC4030788.1"/>
    <property type="molecule type" value="Genomic_DNA"/>
</dbReference>
<feature type="transmembrane region" description="Helical" evidence="9">
    <location>
        <begin position="344"/>
        <end position="365"/>
    </location>
</feature>
<organism evidence="10 11">
    <name type="scientific">Streptomyces polygonati</name>
    <dbReference type="NCBI Taxonomy" id="1617087"/>
    <lineage>
        <taxon>Bacteria</taxon>
        <taxon>Bacillati</taxon>
        <taxon>Actinomycetota</taxon>
        <taxon>Actinomycetes</taxon>
        <taxon>Kitasatosporales</taxon>
        <taxon>Streptomycetaceae</taxon>
        <taxon>Streptomyces</taxon>
    </lineage>
</organism>
<feature type="transmembrane region" description="Helical" evidence="9">
    <location>
        <begin position="106"/>
        <end position="124"/>
    </location>
</feature>
<name>A0ABV8HFJ6_9ACTN</name>
<gene>
    <name evidence="10" type="ORF">ACFO3J_04815</name>
</gene>
<feature type="transmembrane region" description="Helical" evidence="9">
    <location>
        <begin position="212"/>
        <end position="230"/>
    </location>
</feature>
<feature type="transmembrane region" description="Helical" evidence="9">
    <location>
        <begin position="275"/>
        <end position="293"/>
    </location>
</feature>
<feature type="transmembrane region" description="Helical" evidence="9">
    <location>
        <begin position="79"/>
        <end position="99"/>
    </location>
</feature>
<keyword evidence="4 9" id="KW-0812">Transmembrane</keyword>
<keyword evidence="5 9" id="KW-1133">Transmembrane helix</keyword>
<dbReference type="Proteomes" id="UP001595765">
    <property type="component" value="Unassembled WGS sequence"/>
</dbReference>
<evidence type="ECO:0000313" key="10">
    <source>
        <dbReference type="EMBL" id="MFC4030788.1"/>
    </source>
</evidence>
<feature type="transmembrane region" description="Helical" evidence="9">
    <location>
        <begin position="305"/>
        <end position="332"/>
    </location>
</feature>
<evidence type="ECO:0000256" key="2">
    <source>
        <dbReference type="ARBA" id="ARBA00022475"/>
    </source>
</evidence>
<sequence>MSQTAVPVESPPGAPAPLPRYAPLAVAVLVSALLTAQAMLVMSGISFWMTDFLAYRGGGHAVLHQLRIYDVGVDTPTFAGLHFIYTPFAAVLLAPVAALGLSASEAVWTFASFLALAGGLWASLRMVGESSRTRLTLLMAGGMLVASFLSPVEYNMLLGQINLFVMALVLVDFLPGGSGKWRGVGIGIAAGLKLTPLLFVGYLLLTGRRRDALRALAAFAATILVGWAVVPTDSRAYWLHGIFYRSSRMVPGNILVNHSLPGFFARLEHTTTPPGWTLAVSAVVGLLCLAAAVRAHRLGQDMVGMLVIAFAAQLVSPITWMHHGVWVVPALIWLGRATWREGTVLPRVVLGLATVWYLVPVWVLGQRPSGHTAYQWTVPGDLLETLTGNLVPAVLALALLPVWLRRLRPPAGQRPAIPAAARPEARSEEAVGK</sequence>
<feature type="region of interest" description="Disordered" evidence="8">
    <location>
        <begin position="413"/>
        <end position="433"/>
    </location>
</feature>
<dbReference type="Pfam" id="PF09594">
    <property type="entry name" value="GT87"/>
    <property type="match status" value="1"/>
</dbReference>
<reference evidence="11" key="1">
    <citation type="journal article" date="2019" name="Int. J. Syst. Evol. Microbiol.">
        <title>The Global Catalogue of Microorganisms (GCM) 10K type strain sequencing project: providing services to taxonomists for standard genome sequencing and annotation.</title>
        <authorList>
            <consortium name="The Broad Institute Genomics Platform"/>
            <consortium name="The Broad Institute Genome Sequencing Center for Infectious Disease"/>
            <person name="Wu L."/>
            <person name="Ma J."/>
        </authorList>
    </citation>
    <scope>NUCLEOTIDE SEQUENCE [LARGE SCALE GENOMIC DNA]</scope>
    <source>
        <strain evidence="11">CGMCC 4.7237</strain>
    </source>
</reference>
<keyword evidence="11" id="KW-1185">Reference proteome</keyword>
<comment type="caution">
    <text evidence="10">The sequence shown here is derived from an EMBL/GenBank/DDBJ whole genome shotgun (WGS) entry which is preliminary data.</text>
</comment>
<keyword evidence="6 9" id="KW-0472">Membrane</keyword>
<evidence type="ECO:0000256" key="3">
    <source>
        <dbReference type="ARBA" id="ARBA00022679"/>
    </source>
</evidence>
<accession>A0ABV8HFJ6</accession>
<evidence type="ECO:0000256" key="7">
    <source>
        <dbReference type="ARBA" id="ARBA00024033"/>
    </source>
</evidence>
<feature type="transmembrane region" description="Helical" evidence="9">
    <location>
        <begin position="184"/>
        <end position="205"/>
    </location>
</feature>